<dbReference type="GO" id="GO:0005874">
    <property type="term" value="C:microtubule"/>
    <property type="evidence" value="ECO:0007669"/>
    <property type="project" value="UniProtKB-KW"/>
</dbReference>
<dbReference type="Proteomes" id="UP000001593">
    <property type="component" value="Unassembled WGS sequence"/>
</dbReference>
<sequence>MAPISLKDNRIQDIAEDFVEQLTGFKIWSDDEETKDEFDAASDLGMGSSTPADAQELTLRNATLVHHVTSSPEKGKSWLLEQITSQYWEDYSPNAYEDIANVTLGHCSLSIVWESHQCSQNPFAQTTARQLTETQLVRETLWMLSGVNSSYVYSIHGNKVDVNGNLKVSHLSKESLAILLTKFAAVGAKTHELLSFVGEILSDTGTTRQSDVKPTQTAQAFAATLSNYIKDYKKCLTKLQKDIIDKKCPVTLVNLHDTLKQHHEETFLSIIITIKLSILTDNVLYKKTTPA</sequence>
<evidence type="ECO:0000313" key="6">
    <source>
        <dbReference type="EMBL" id="EDO30581.1"/>
    </source>
</evidence>
<dbReference type="PANTHER" id="PTHR19302:SF33">
    <property type="entry name" value="GAMMA-TUBULIN COMPLEX COMPONENT 5"/>
    <property type="match status" value="1"/>
</dbReference>
<gene>
    <name evidence="6" type="ORF">NEMVEDRAFT_v1g220376</name>
</gene>
<dbReference type="eggNOG" id="KOG4344">
    <property type="taxonomic scope" value="Eukaryota"/>
</dbReference>
<dbReference type="InParanoid" id="A7T0D3"/>
<evidence type="ECO:0000256" key="3">
    <source>
        <dbReference type="ARBA" id="ARBA00023212"/>
    </source>
</evidence>
<protein>
    <recommendedName>
        <fullName evidence="4">Gamma-tubulin complex component</fullName>
    </recommendedName>
</protein>
<dbReference type="Pfam" id="PF17681">
    <property type="entry name" value="GCP_N_terminal"/>
    <property type="match status" value="1"/>
</dbReference>
<reference evidence="6 7" key="1">
    <citation type="journal article" date="2007" name="Science">
        <title>Sea anemone genome reveals ancestral eumetazoan gene repertoire and genomic organization.</title>
        <authorList>
            <person name="Putnam N.H."/>
            <person name="Srivastava M."/>
            <person name="Hellsten U."/>
            <person name="Dirks B."/>
            <person name="Chapman J."/>
            <person name="Salamov A."/>
            <person name="Terry A."/>
            <person name="Shapiro H."/>
            <person name="Lindquist E."/>
            <person name="Kapitonov V.V."/>
            <person name="Jurka J."/>
            <person name="Genikhovich G."/>
            <person name="Grigoriev I.V."/>
            <person name="Lucas S.M."/>
            <person name="Steele R.E."/>
            <person name="Finnerty J.R."/>
            <person name="Technau U."/>
            <person name="Martindale M.Q."/>
            <person name="Rokhsar D.S."/>
        </authorList>
    </citation>
    <scope>NUCLEOTIDE SEQUENCE [LARGE SCALE GENOMIC DNA]</scope>
    <source>
        <strain evidence="7">CH2 X CH6</strain>
    </source>
</reference>
<evidence type="ECO:0000259" key="5">
    <source>
        <dbReference type="Pfam" id="PF17681"/>
    </source>
</evidence>
<dbReference type="EMBL" id="DS470014">
    <property type="protein sequence ID" value="EDO30581.1"/>
    <property type="molecule type" value="Genomic_DNA"/>
</dbReference>
<evidence type="ECO:0000256" key="1">
    <source>
        <dbReference type="ARBA" id="ARBA00022490"/>
    </source>
</evidence>
<evidence type="ECO:0000313" key="7">
    <source>
        <dbReference type="Proteomes" id="UP000001593"/>
    </source>
</evidence>
<dbReference type="InterPro" id="IPR041470">
    <property type="entry name" value="GCP_N"/>
</dbReference>
<dbReference type="PANTHER" id="PTHR19302">
    <property type="entry name" value="GAMMA TUBULIN COMPLEX PROTEIN"/>
    <property type="match status" value="1"/>
</dbReference>
<dbReference type="HOGENOM" id="CLU_957449_0_0_1"/>
<accession>A7T0D3</accession>
<keyword evidence="2 4" id="KW-0493">Microtubule</keyword>
<comment type="similarity">
    <text evidence="4">Belongs to the TUBGCP family.</text>
</comment>
<dbReference type="PhylomeDB" id="A7T0D3"/>
<evidence type="ECO:0000256" key="4">
    <source>
        <dbReference type="RuleBase" id="RU363050"/>
    </source>
</evidence>
<dbReference type="GO" id="GO:0000922">
    <property type="term" value="C:spindle pole"/>
    <property type="evidence" value="ECO:0007669"/>
    <property type="project" value="InterPro"/>
</dbReference>
<organism evidence="6 7">
    <name type="scientific">Nematostella vectensis</name>
    <name type="common">Starlet sea anemone</name>
    <dbReference type="NCBI Taxonomy" id="45351"/>
    <lineage>
        <taxon>Eukaryota</taxon>
        <taxon>Metazoa</taxon>
        <taxon>Cnidaria</taxon>
        <taxon>Anthozoa</taxon>
        <taxon>Hexacorallia</taxon>
        <taxon>Actiniaria</taxon>
        <taxon>Edwardsiidae</taxon>
        <taxon>Nematostella</taxon>
    </lineage>
</organism>
<feature type="domain" description="Gamma tubulin complex component protein N-terminal" evidence="5">
    <location>
        <begin position="137"/>
        <end position="262"/>
    </location>
</feature>
<name>A7T0D3_NEMVE</name>
<dbReference type="InterPro" id="IPR007259">
    <property type="entry name" value="GCP"/>
</dbReference>
<dbReference type="GO" id="GO:0007020">
    <property type="term" value="P:microtubule nucleation"/>
    <property type="evidence" value="ECO:0007669"/>
    <property type="project" value="InterPro"/>
</dbReference>
<dbReference type="AlphaFoldDB" id="A7T0D3"/>
<keyword evidence="7" id="KW-1185">Reference proteome</keyword>
<dbReference type="STRING" id="45351.A7T0D3"/>
<proteinExistence type="inferred from homology"/>
<comment type="subcellular location">
    <subcellularLocation>
        <location evidence="4">Cytoplasm</location>
        <location evidence="4">Cytoskeleton</location>
        <location evidence="4">Microtubule organizing center</location>
    </subcellularLocation>
</comment>
<dbReference type="GO" id="GO:0005815">
    <property type="term" value="C:microtubule organizing center"/>
    <property type="evidence" value="ECO:0007669"/>
    <property type="project" value="UniProtKB-SubCell"/>
</dbReference>
<keyword evidence="3 4" id="KW-0206">Cytoskeleton</keyword>
<evidence type="ECO:0000256" key="2">
    <source>
        <dbReference type="ARBA" id="ARBA00022701"/>
    </source>
</evidence>
<dbReference type="GO" id="GO:0043015">
    <property type="term" value="F:gamma-tubulin binding"/>
    <property type="evidence" value="ECO:0007669"/>
    <property type="project" value="InterPro"/>
</dbReference>
<keyword evidence="1 4" id="KW-0963">Cytoplasm</keyword>